<organism evidence="1 2">
    <name type="scientific">Clonorchis sinensis</name>
    <name type="common">Chinese liver fluke</name>
    <dbReference type="NCBI Taxonomy" id="79923"/>
    <lineage>
        <taxon>Eukaryota</taxon>
        <taxon>Metazoa</taxon>
        <taxon>Spiralia</taxon>
        <taxon>Lophotrochozoa</taxon>
        <taxon>Platyhelminthes</taxon>
        <taxon>Trematoda</taxon>
        <taxon>Digenea</taxon>
        <taxon>Opisthorchiida</taxon>
        <taxon>Opisthorchiata</taxon>
        <taxon>Opisthorchiidae</taxon>
        <taxon>Clonorchis</taxon>
    </lineage>
</organism>
<name>A0A8T1MRY7_CLOSI</name>
<evidence type="ECO:0000313" key="2">
    <source>
        <dbReference type="Proteomes" id="UP000286415"/>
    </source>
</evidence>
<evidence type="ECO:0000313" key="1">
    <source>
        <dbReference type="EMBL" id="KAG5452147.1"/>
    </source>
</evidence>
<comment type="caution">
    <text evidence="1">The sequence shown here is derived from an EMBL/GenBank/DDBJ whole genome shotgun (WGS) entry which is preliminary data.</text>
</comment>
<keyword evidence="2" id="KW-1185">Reference proteome</keyword>
<accession>A0A8T1MRY7</accession>
<reference evidence="1 2" key="1">
    <citation type="journal article" date="2018" name="Biotechnol. Adv.">
        <title>Improved genomic resources and new bioinformatic workflow for the carcinogenic parasite Clonorchis sinensis: Biotechnological implications.</title>
        <authorList>
            <person name="Wang D."/>
            <person name="Korhonen P.K."/>
            <person name="Gasser R.B."/>
            <person name="Young N.D."/>
        </authorList>
    </citation>
    <scope>NUCLEOTIDE SEQUENCE [LARGE SCALE GENOMIC DNA]</scope>
    <source>
        <strain evidence="1">Cs-k2</strain>
    </source>
</reference>
<proteinExistence type="predicted"/>
<reference evidence="1 2" key="2">
    <citation type="journal article" date="2021" name="Genomics">
        <title>High-quality reference genome for Clonorchis sinensis.</title>
        <authorList>
            <person name="Young N.D."/>
            <person name="Stroehlein A.J."/>
            <person name="Kinkar L."/>
            <person name="Wang T."/>
            <person name="Sohn W.M."/>
            <person name="Chang B.C.H."/>
            <person name="Kaur P."/>
            <person name="Weisz D."/>
            <person name="Dudchenko O."/>
            <person name="Aiden E.L."/>
            <person name="Korhonen P.K."/>
            <person name="Gasser R.B."/>
        </authorList>
    </citation>
    <scope>NUCLEOTIDE SEQUENCE [LARGE SCALE GENOMIC DNA]</scope>
    <source>
        <strain evidence="1">Cs-k2</strain>
    </source>
</reference>
<dbReference type="Proteomes" id="UP000286415">
    <property type="component" value="Unassembled WGS sequence"/>
</dbReference>
<gene>
    <name evidence="1" type="ORF">CSKR_108320</name>
</gene>
<dbReference type="STRING" id="79923.G7YAR6"/>
<sequence length="322" mass="36833">MTNLHVSAHTHGQNDSYLRFRPHTREFAHKYLPLHLTNKRAGDVKGHGEKVVKKLNINNSSNNIRNEGVLAMDKNKQTAYRGARRPRHCGLEKAMTDTVDSQCAPDQTQQPLQQIHSKPVAVQTKWSRTKWPKISIGCKTSNGTGVAFAYDGTWVLTDEQAIQVFRHFCGHEMQVKIRQVFGKIHWCDLHSEHIKCLIVVSKEKTGKFTLKSVRTACSIVFFFNKLIRWGIISKPTITANIDHTDQTWKNLQEDMTMLQTIGGKHTVTTIQSPLDSINGCSKTKAGEKGYRTAFAMYWKLRDQRCDMIQSYQLCSKRDKFTE</sequence>
<dbReference type="EMBL" id="NIRI02000042">
    <property type="protein sequence ID" value="KAG5452147.1"/>
    <property type="molecule type" value="Genomic_DNA"/>
</dbReference>
<protein>
    <submittedName>
        <fullName evidence="1">Uncharacterized protein</fullName>
    </submittedName>
</protein>